<dbReference type="Proteomes" id="UP000263900">
    <property type="component" value="Chromosome"/>
</dbReference>
<evidence type="ECO:0000256" key="1">
    <source>
        <dbReference type="SAM" id="SignalP"/>
    </source>
</evidence>
<dbReference type="OrthoDB" id="525859at2"/>
<reference evidence="2 3" key="1">
    <citation type="submission" date="2018-09" db="EMBL/GenBank/DDBJ databases">
        <title>Genome sequencing of strain 6GH32-13.</title>
        <authorList>
            <person name="Weon H.-Y."/>
            <person name="Heo J."/>
            <person name="Kwon S.-W."/>
        </authorList>
    </citation>
    <scope>NUCLEOTIDE SEQUENCE [LARGE SCALE GENOMIC DNA]</scope>
    <source>
        <strain evidence="2 3">5GH32-13</strain>
    </source>
</reference>
<feature type="signal peptide" evidence="1">
    <location>
        <begin position="1"/>
        <end position="20"/>
    </location>
</feature>
<dbReference type="AlphaFoldDB" id="A0A3B7MPM6"/>
<dbReference type="EMBL" id="CP032157">
    <property type="protein sequence ID" value="AXY75747.1"/>
    <property type="molecule type" value="Genomic_DNA"/>
</dbReference>
<feature type="chain" id="PRO_5017615391" evidence="1">
    <location>
        <begin position="21"/>
        <end position="434"/>
    </location>
</feature>
<keyword evidence="3" id="KW-1185">Reference proteome</keyword>
<dbReference type="KEGG" id="pseg:D3H65_17940"/>
<name>A0A3B7MPM6_9BACT</name>
<proteinExistence type="predicted"/>
<accession>A0A3B7MPM6</accession>
<gene>
    <name evidence="2" type="ORF">D3H65_17940</name>
</gene>
<sequence length="434" mass="49637">MKSWLISLLGLLLWQVIATAQPRREDIYSGFVLYDKRAWLEKDLRENVIGRTFSQAIDSNSEYRFESACLAIAQFQLSGPEVANGFDKLFLQYDSLQYDTKRALLEAVYAIYPGAYAQQVQNVLLKETNPRLFAMSAAYLFRQDTSINKANEIKIRMVEQFSNYDSIPLLLALESYLNNFLPNKAHKTPDITALFANQASRKQKTIYSFQRWNRDYPGLAIVQDAAGRFMRHPDGRLMIFEQLARSASDLPYFITNGSTPQGIYSIQGTASSKNTLIGPTPNLQLIMPNESNWDNYFQLPPWEHWDSTRDSMAAYLDLLPPSWRKYTPITEVFQAGLIGRSEIIAHGTTIDPEYFKSKPWYPLTPTNGCLCAKELWNVSNGHLLVSEQFNLVSTFMATPGGKGYLFVINLDDQHAPVSRAELERYVKAYERSRY</sequence>
<protein>
    <submittedName>
        <fullName evidence="2">Uncharacterized protein</fullName>
    </submittedName>
</protein>
<keyword evidence="1" id="KW-0732">Signal</keyword>
<evidence type="ECO:0000313" key="2">
    <source>
        <dbReference type="EMBL" id="AXY75747.1"/>
    </source>
</evidence>
<organism evidence="2 3">
    <name type="scientific">Paraflavitalea soli</name>
    <dbReference type="NCBI Taxonomy" id="2315862"/>
    <lineage>
        <taxon>Bacteria</taxon>
        <taxon>Pseudomonadati</taxon>
        <taxon>Bacteroidota</taxon>
        <taxon>Chitinophagia</taxon>
        <taxon>Chitinophagales</taxon>
        <taxon>Chitinophagaceae</taxon>
        <taxon>Paraflavitalea</taxon>
    </lineage>
</organism>
<dbReference type="RefSeq" id="WP_119051628.1">
    <property type="nucleotide sequence ID" value="NZ_CP032157.1"/>
</dbReference>
<evidence type="ECO:0000313" key="3">
    <source>
        <dbReference type="Proteomes" id="UP000263900"/>
    </source>
</evidence>